<evidence type="ECO:0000256" key="5">
    <source>
        <dbReference type="ARBA" id="ARBA00062515"/>
    </source>
</evidence>
<keyword evidence="4 7" id="KW-0732">Signal</keyword>
<keyword evidence="2 6" id="KW-0500">Molybdenum</keyword>
<keyword evidence="9" id="KW-1185">Reference proteome</keyword>
<organism evidence="8 9">
    <name type="scientific">Roseivivax halodurans JCM 10272</name>
    <dbReference type="NCBI Taxonomy" id="1449350"/>
    <lineage>
        <taxon>Bacteria</taxon>
        <taxon>Pseudomonadati</taxon>
        <taxon>Pseudomonadota</taxon>
        <taxon>Alphaproteobacteria</taxon>
        <taxon>Rhodobacterales</taxon>
        <taxon>Roseobacteraceae</taxon>
        <taxon>Roseivivax</taxon>
    </lineage>
</organism>
<dbReference type="PANTHER" id="PTHR30632">
    <property type="entry name" value="MOLYBDATE-BINDING PERIPLASMIC PROTEIN"/>
    <property type="match status" value="1"/>
</dbReference>
<feature type="binding site" evidence="6">
    <location>
        <position position="28"/>
    </location>
    <ligand>
        <name>molybdate</name>
        <dbReference type="ChEBI" id="CHEBI:36264"/>
    </ligand>
</feature>
<dbReference type="eggNOG" id="COG0725">
    <property type="taxonomic scope" value="Bacteria"/>
</dbReference>
<dbReference type="SUPFAM" id="SSF53850">
    <property type="entry name" value="Periplasmic binding protein-like II"/>
    <property type="match status" value="1"/>
</dbReference>
<dbReference type="GO" id="GO:0046872">
    <property type="term" value="F:metal ion binding"/>
    <property type="evidence" value="ECO:0007669"/>
    <property type="project" value="UniProtKB-KW"/>
</dbReference>
<evidence type="ECO:0000256" key="7">
    <source>
        <dbReference type="SAM" id="SignalP"/>
    </source>
</evidence>
<dbReference type="PIRSF" id="PIRSF004846">
    <property type="entry name" value="ModA"/>
    <property type="match status" value="1"/>
</dbReference>
<protein>
    <submittedName>
        <fullName evidence="8">Molybdenum ABC transporter substrate-binding protein</fullName>
    </submittedName>
</protein>
<dbReference type="EMBL" id="JALZ01000015">
    <property type="protein sequence ID" value="ETX14000.1"/>
    <property type="molecule type" value="Genomic_DNA"/>
</dbReference>
<feature type="binding site" evidence="6">
    <location>
        <position position="187"/>
    </location>
    <ligand>
        <name>molybdate</name>
        <dbReference type="ChEBI" id="CHEBI:36264"/>
    </ligand>
</feature>
<dbReference type="PANTHER" id="PTHR30632:SF17">
    <property type="entry name" value="MOLYBDATE-BINDING PROTEIN MODA"/>
    <property type="match status" value="1"/>
</dbReference>
<evidence type="ECO:0000256" key="2">
    <source>
        <dbReference type="ARBA" id="ARBA00022505"/>
    </source>
</evidence>
<comment type="similarity">
    <text evidence="1">Belongs to the bacterial solute-binding protein ModA family.</text>
</comment>
<name>X7EDQ9_9RHOB</name>
<proteinExistence type="inferred from homology"/>
<comment type="subunit">
    <text evidence="5">The complex is composed of two ATP-binding proteins (ModC), two transmembrane proteins (ModB) and a solute-binding protein (ModA).</text>
</comment>
<feature type="binding site" evidence="6">
    <location>
        <position position="169"/>
    </location>
    <ligand>
        <name>molybdate</name>
        <dbReference type="ChEBI" id="CHEBI:36264"/>
    </ligand>
</feature>
<dbReference type="FunFam" id="3.40.190.10:FF:000035">
    <property type="entry name" value="Molybdate ABC transporter substrate-binding protein"/>
    <property type="match status" value="1"/>
</dbReference>
<feature type="binding site" evidence="6">
    <location>
        <position position="55"/>
    </location>
    <ligand>
        <name>molybdate</name>
        <dbReference type="ChEBI" id="CHEBI:36264"/>
    </ligand>
</feature>
<dbReference type="Pfam" id="PF13531">
    <property type="entry name" value="SBP_bac_11"/>
    <property type="match status" value="1"/>
</dbReference>
<gene>
    <name evidence="8" type="ORF">OCH239_05960</name>
</gene>
<dbReference type="GO" id="GO:0030288">
    <property type="term" value="C:outer membrane-bounded periplasmic space"/>
    <property type="evidence" value="ECO:0007669"/>
    <property type="project" value="TreeGrafter"/>
</dbReference>
<dbReference type="GO" id="GO:1901359">
    <property type="term" value="F:tungstate binding"/>
    <property type="evidence" value="ECO:0007669"/>
    <property type="project" value="UniProtKB-ARBA"/>
</dbReference>
<dbReference type="AlphaFoldDB" id="X7EDQ9"/>
<feature type="signal peptide" evidence="7">
    <location>
        <begin position="1"/>
        <end position="18"/>
    </location>
</feature>
<keyword evidence="3 6" id="KW-0479">Metal-binding</keyword>
<dbReference type="Proteomes" id="UP000022447">
    <property type="component" value="Unassembled WGS sequence"/>
</dbReference>
<evidence type="ECO:0000313" key="9">
    <source>
        <dbReference type="Proteomes" id="UP000022447"/>
    </source>
</evidence>
<dbReference type="InterPro" id="IPR050682">
    <property type="entry name" value="ModA/WtpA"/>
</dbReference>
<sequence>MIRALTLALTLFASPALASEITVFAAASTGPALRQVAEAWEEETGNAATIAPAGSSVLARQIAQGAPADVFVSANVDWMDWLEERRLIVPGSRRVLMQNCLVLIAHGPAEIAPVSLTADYDVARHLAEGDRLAMALVDAVPAGIYGKQALTSLGQWEALASRVAQADNVRAALALVALGEAPVGIVYATDAAAEPRVHVLGTFPDSSHDPILYPGAVTAEAAAPAAAEDFLDYLSSDAGHAILESHGFGVPE</sequence>
<dbReference type="InterPro" id="IPR005950">
    <property type="entry name" value="ModA"/>
</dbReference>
<feature type="binding site" evidence="6">
    <location>
        <position position="142"/>
    </location>
    <ligand>
        <name>molybdate</name>
        <dbReference type="ChEBI" id="CHEBI:36264"/>
    </ligand>
</feature>
<dbReference type="PATRIC" id="fig|1449350.3.peg.2872"/>
<reference evidence="8 9" key="1">
    <citation type="submission" date="2014-01" db="EMBL/GenBank/DDBJ databases">
        <title>Roseivivax halodurans JCM 10272 Genome Sequencing.</title>
        <authorList>
            <person name="Lai Q."/>
            <person name="Li G."/>
            <person name="Shao Z."/>
        </authorList>
    </citation>
    <scope>NUCLEOTIDE SEQUENCE [LARGE SCALE GENOMIC DNA]</scope>
    <source>
        <strain evidence="8 9">JCM 10272</strain>
    </source>
</reference>
<dbReference type="GO" id="GO:0030973">
    <property type="term" value="F:molybdate ion binding"/>
    <property type="evidence" value="ECO:0007669"/>
    <property type="project" value="TreeGrafter"/>
</dbReference>
<dbReference type="RefSeq" id="WP_037263844.1">
    <property type="nucleotide sequence ID" value="NZ_JALZ01000015.1"/>
</dbReference>
<evidence type="ECO:0000256" key="4">
    <source>
        <dbReference type="ARBA" id="ARBA00022729"/>
    </source>
</evidence>
<dbReference type="STRING" id="1449350.OCH239_05960"/>
<evidence type="ECO:0000313" key="8">
    <source>
        <dbReference type="EMBL" id="ETX14000.1"/>
    </source>
</evidence>
<dbReference type="OrthoDB" id="9785015at2"/>
<feature type="chain" id="PRO_5004977793" evidence="7">
    <location>
        <begin position="19"/>
        <end position="252"/>
    </location>
</feature>
<dbReference type="NCBIfam" id="TIGR01256">
    <property type="entry name" value="modA"/>
    <property type="match status" value="1"/>
</dbReference>
<evidence type="ECO:0000256" key="1">
    <source>
        <dbReference type="ARBA" id="ARBA00009175"/>
    </source>
</evidence>
<dbReference type="Gene3D" id="3.40.190.10">
    <property type="entry name" value="Periplasmic binding protein-like II"/>
    <property type="match status" value="2"/>
</dbReference>
<dbReference type="GO" id="GO:0015689">
    <property type="term" value="P:molybdate ion transport"/>
    <property type="evidence" value="ECO:0007669"/>
    <property type="project" value="InterPro"/>
</dbReference>
<evidence type="ECO:0000256" key="3">
    <source>
        <dbReference type="ARBA" id="ARBA00022723"/>
    </source>
</evidence>
<accession>X7EDQ9</accession>
<evidence type="ECO:0000256" key="6">
    <source>
        <dbReference type="PIRSR" id="PIRSR004846-1"/>
    </source>
</evidence>
<comment type="caution">
    <text evidence="8">The sequence shown here is derived from an EMBL/GenBank/DDBJ whole genome shotgun (WGS) entry which is preliminary data.</text>
</comment>